<evidence type="ECO:0000313" key="2">
    <source>
        <dbReference type="Proteomes" id="UP000029558"/>
    </source>
</evidence>
<dbReference type="EMBL" id="CP012508">
    <property type="protein sequence ID" value="ALB23127.1"/>
    <property type="molecule type" value="Genomic_DNA"/>
</dbReference>
<accession>A0A6I5Y5Y2</accession>
<reference evidence="1 2" key="1">
    <citation type="journal article" date="2014" name="Genome Announc.">
        <title>Comparative Genome Analysis of Two Isolates of the Fish Pathogen Piscirickettsia salmonis from Different Hosts Reveals Major Differences in Virulence-Associated Secretion Systems.</title>
        <authorList>
            <person name="Bohle H."/>
            <person name="Henriquez P."/>
            <person name="Grothusen H."/>
            <person name="Navas E."/>
            <person name="Sandoval A."/>
            <person name="Bustamante F."/>
            <person name="Bustos P."/>
            <person name="Mancilla M."/>
        </authorList>
    </citation>
    <scope>NUCLEOTIDE SEQUENCE [LARGE SCALE GENOMIC DNA]</scope>
    <source>
        <strain evidence="2">B1-32597</strain>
    </source>
</reference>
<gene>
    <name evidence="1" type="ORF">KU39_1947</name>
</gene>
<name>A0A6I5Y5Y2_PISSA</name>
<proteinExistence type="predicted"/>
<organism evidence="1 2">
    <name type="scientific">Piscirickettsia salmonis</name>
    <dbReference type="NCBI Taxonomy" id="1238"/>
    <lineage>
        <taxon>Bacteria</taxon>
        <taxon>Pseudomonadati</taxon>
        <taxon>Pseudomonadota</taxon>
        <taxon>Gammaproteobacteria</taxon>
        <taxon>Thiotrichales</taxon>
        <taxon>Piscirickettsiaceae</taxon>
        <taxon>Piscirickettsia</taxon>
    </lineage>
</organism>
<sequence>MKGKIRQLKKDIQSAQGRTVKFEVLERFMDGLSDRRLDTDHGFGTRKYLSSNRGQLEQLAQCLFTECGICGLEGCLTGDREEGSHTLRFGFNPKFIPPSTTSRMPSITLTEDDRCQIIRACDTKSVSVLEQSKRKYQGRLVAGIDGTTIPHRLFECCRFKGVMGINVSESFRQTLRAMEC</sequence>
<protein>
    <submittedName>
        <fullName evidence="1">Uncharacterized protein</fullName>
    </submittedName>
</protein>
<evidence type="ECO:0000313" key="1">
    <source>
        <dbReference type="EMBL" id="ALB23127.1"/>
    </source>
</evidence>
<dbReference type="RefSeq" id="WP_027242753.1">
    <property type="nucleotide sequence ID" value="NZ_CP012508.1"/>
</dbReference>
<dbReference type="Proteomes" id="UP000029558">
    <property type="component" value="Chromosome"/>
</dbReference>
<dbReference type="AlphaFoldDB" id="A0A6I5Y5Y2"/>